<dbReference type="InterPro" id="IPR009045">
    <property type="entry name" value="Zn_M74/Hedgehog-like"/>
</dbReference>
<evidence type="ECO:0000313" key="3">
    <source>
        <dbReference type="EMBL" id="MRN55598.1"/>
    </source>
</evidence>
<dbReference type="GO" id="GO:0008233">
    <property type="term" value="F:peptidase activity"/>
    <property type="evidence" value="ECO:0007669"/>
    <property type="project" value="InterPro"/>
</dbReference>
<name>A0A7X2L3T5_9BACL</name>
<sequence length="228" mass="25104">MLTLEQVWGKSTANLRSIHPVLLAGTNVLIERCYTKGIPIVITQGMRTFAEQNMLYAQGRSKPGNIITNARGGSSYHNYGLAVDFALLLPDGKAVSWDMKRDGDQDKTADWQEVVAEAKQLGFEWGGDWTSFQDYSHLQMTFGLTTDQLRAGKRPTAQQEKEALSRIHGGDDEVNKDIKITITLNGLKLTEGVLDNDTTYAPLRVLAEALGAKVTYDAVSKTVNIATK</sequence>
<dbReference type="InterPro" id="IPR039561">
    <property type="entry name" value="Peptidase_M15C"/>
</dbReference>
<dbReference type="EMBL" id="WJXB01000010">
    <property type="protein sequence ID" value="MRN55598.1"/>
    <property type="molecule type" value="Genomic_DNA"/>
</dbReference>
<dbReference type="InterPro" id="IPR036582">
    <property type="entry name" value="Mao_N_sf"/>
</dbReference>
<dbReference type="Proteomes" id="UP000463051">
    <property type="component" value="Unassembled WGS sequence"/>
</dbReference>
<feature type="domain" description="Peptidase M15C" evidence="2">
    <location>
        <begin position="70"/>
        <end position="140"/>
    </location>
</feature>
<keyword evidence="4" id="KW-1185">Reference proteome</keyword>
<feature type="domain" description="Copper amine oxidase-like N-terminal" evidence="1">
    <location>
        <begin position="192"/>
        <end position="226"/>
    </location>
</feature>
<evidence type="ECO:0000259" key="2">
    <source>
        <dbReference type="Pfam" id="PF13539"/>
    </source>
</evidence>
<evidence type="ECO:0000313" key="4">
    <source>
        <dbReference type="Proteomes" id="UP000463051"/>
    </source>
</evidence>
<gene>
    <name evidence="3" type="ORF">GJB61_21685</name>
</gene>
<evidence type="ECO:0008006" key="5">
    <source>
        <dbReference type="Google" id="ProtNLM"/>
    </source>
</evidence>
<protein>
    <recommendedName>
        <fullName evidence="5">Peptidase M15</fullName>
    </recommendedName>
</protein>
<dbReference type="SUPFAM" id="SSF55166">
    <property type="entry name" value="Hedgehog/DD-peptidase"/>
    <property type="match status" value="1"/>
</dbReference>
<accession>A0A7X2L3T5</accession>
<reference evidence="3 4" key="1">
    <citation type="submission" date="2019-11" db="EMBL/GenBank/DDBJ databases">
        <title>Paenibacillus monticola sp. nov., a novel PGPR strain isolated from mountain sample in China.</title>
        <authorList>
            <person name="Zhao Q."/>
            <person name="Li H.-P."/>
            <person name="Zhang J.-L."/>
        </authorList>
    </citation>
    <scope>NUCLEOTIDE SEQUENCE [LARGE SCALE GENOMIC DNA]</scope>
    <source>
        <strain evidence="3 4">LC-T2</strain>
    </source>
</reference>
<organism evidence="3 4">
    <name type="scientific">Paenibacillus monticola</name>
    <dbReference type="NCBI Taxonomy" id="2666075"/>
    <lineage>
        <taxon>Bacteria</taxon>
        <taxon>Bacillati</taxon>
        <taxon>Bacillota</taxon>
        <taxon>Bacilli</taxon>
        <taxon>Bacillales</taxon>
        <taxon>Paenibacillaceae</taxon>
        <taxon>Paenibacillus</taxon>
    </lineage>
</organism>
<dbReference type="SUPFAM" id="SSF55383">
    <property type="entry name" value="Copper amine oxidase, domain N"/>
    <property type="match status" value="1"/>
</dbReference>
<comment type="caution">
    <text evidence="3">The sequence shown here is derived from an EMBL/GenBank/DDBJ whole genome shotgun (WGS) entry which is preliminary data.</text>
</comment>
<dbReference type="RefSeq" id="WP_154121115.1">
    <property type="nucleotide sequence ID" value="NZ_WJXB01000010.1"/>
</dbReference>
<dbReference type="Pfam" id="PF07833">
    <property type="entry name" value="Cu_amine_oxidN1"/>
    <property type="match status" value="1"/>
</dbReference>
<dbReference type="Pfam" id="PF13539">
    <property type="entry name" value="Peptidase_M15_4"/>
    <property type="match status" value="1"/>
</dbReference>
<proteinExistence type="predicted"/>
<evidence type="ECO:0000259" key="1">
    <source>
        <dbReference type="Pfam" id="PF07833"/>
    </source>
</evidence>
<dbReference type="Gene3D" id="3.30.1380.10">
    <property type="match status" value="1"/>
</dbReference>
<dbReference type="CDD" id="cd14845">
    <property type="entry name" value="L-Ala-D-Glu_peptidase_like"/>
    <property type="match status" value="1"/>
</dbReference>
<dbReference type="AlphaFoldDB" id="A0A7X2L3T5"/>
<dbReference type="InterPro" id="IPR012854">
    <property type="entry name" value="Cu_amine_oxidase-like_N"/>
</dbReference>